<dbReference type="Pfam" id="PF12796">
    <property type="entry name" value="Ank_2"/>
    <property type="match status" value="1"/>
</dbReference>
<dbReference type="PANTHER" id="PTHR35279">
    <property type="match status" value="1"/>
</dbReference>
<keyword evidence="1" id="KW-0040">ANK repeat</keyword>
<name>A0A0M0JK70_9EUKA</name>
<reference evidence="3" key="1">
    <citation type="journal article" date="2015" name="PLoS Genet.">
        <title>Genome Sequence and Transcriptome Analyses of Chrysochromulina tobin: Metabolic Tools for Enhanced Algal Fitness in the Prominent Order Prymnesiales (Haptophyceae).</title>
        <authorList>
            <person name="Hovde B.T."/>
            <person name="Deodato C.R."/>
            <person name="Hunsperger H.M."/>
            <person name="Ryken S.A."/>
            <person name="Yost W."/>
            <person name="Jha R.K."/>
            <person name="Patterson J."/>
            <person name="Monnat R.J. Jr."/>
            <person name="Barlow S.B."/>
            <person name="Starkenburg S.R."/>
            <person name="Cattolico R.A."/>
        </authorList>
    </citation>
    <scope>NUCLEOTIDE SEQUENCE</scope>
    <source>
        <strain evidence="3">CCMP291</strain>
    </source>
</reference>
<evidence type="ECO:0000313" key="2">
    <source>
        <dbReference type="EMBL" id="KOO26890.1"/>
    </source>
</evidence>
<dbReference type="PANTHER" id="PTHR35279:SF4">
    <property type="entry name" value="GLYCOSYL HYDROLASE FAMILY 32 N-TERMINAL DOMAIN-CONTAINING PROTEIN"/>
    <property type="match status" value="1"/>
</dbReference>
<dbReference type="Proteomes" id="UP000037460">
    <property type="component" value="Unassembled WGS sequence"/>
</dbReference>
<evidence type="ECO:0000313" key="3">
    <source>
        <dbReference type="Proteomes" id="UP000037460"/>
    </source>
</evidence>
<keyword evidence="3" id="KW-1185">Reference proteome</keyword>
<dbReference type="PROSITE" id="PS50088">
    <property type="entry name" value="ANK_REPEAT"/>
    <property type="match status" value="2"/>
</dbReference>
<dbReference type="InterPro" id="IPR023296">
    <property type="entry name" value="Glyco_hydro_beta-prop_sf"/>
</dbReference>
<protein>
    <submittedName>
        <fullName evidence="2">Uncharacterized protein</fullName>
    </submittedName>
</protein>
<dbReference type="Gene3D" id="2.115.10.20">
    <property type="entry name" value="Glycosyl hydrolase domain, family 43"/>
    <property type="match status" value="2"/>
</dbReference>
<feature type="repeat" description="ANK" evidence="1">
    <location>
        <begin position="334"/>
        <end position="366"/>
    </location>
</feature>
<feature type="repeat" description="ANK" evidence="1">
    <location>
        <begin position="367"/>
        <end position="399"/>
    </location>
</feature>
<organism evidence="2 3">
    <name type="scientific">Chrysochromulina tobinii</name>
    <dbReference type="NCBI Taxonomy" id="1460289"/>
    <lineage>
        <taxon>Eukaryota</taxon>
        <taxon>Haptista</taxon>
        <taxon>Haptophyta</taxon>
        <taxon>Prymnesiophyceae</taxon>
        <taxon>Prymnesiales</taxon>
        <taxon>Chrysochromulinaceae</taxon>
        <taxon>Chrysochromulina</taxon>
    </lineage>
</organism>
<evidence type="ECO:0000256" key="1">
    <source>
        <dbReference type="PROSITE-ProRule" id="PRU00023"/>
    </source>
</evidence>
<dbReference type="InterPro" id="IPR036770">
    <property type="entry name" value="Ankyrin_rpt-contain_sf"/>
</dbReference>
<dbReference type="SUPFAM" id="SSF48403">
    <property type="entry name" value="Ankyrin repeat"/>
    <property type="match status" value="1"/>
</dbReference>
<gene>
    <name evidence="2" type="ORF">Ctob_005305</name>
</gene>
<sequence>MNAGGATIGAATRFSILSGRVLTPGSSGDGWWDGRCAAMPIVLPPSASRSKWQCFYYGRSDDKWNCGLPAFLPTGVSGLAESDDGLTWTRVEGPLEGGAILRPSDAPDAFDHVHLGMTDVFPLAGGAYAALYFGGSADEVRLGMGPSPPIRGFKMRPGAATSRDGRGRVWERAHGSNPLLDVGTSGTWDSNFVSWPRALPLDPGQPDGEWLMTYHALQPPEAEGAPPRWAVGAAVSQDGHPIGRYAKLEGPILSGGAPGSFDEAGIGTRHVVHDPAGAVSGAGLVMVYEGVGADGRHRLGIATSSDGRLYAREHEERHAWRMHVLITAPSPFPTGETSLILAAERGDAGTLRILLAAGADPGASSRSGWTALHGAAEHGSVPIIEMLAAAGGDVSALAKSGKTPLDIARQYARPEAAQALEALGAAAKVSGDTPSTF</sequence>
<dbReference type="EMBL" id="JWZX01002788">
    <property type="protein sequence ID" value="KOO26890.1"/>
    <property type="molecule type" value="Genomic_DNA"/>
</dbReference>
<dbReference type="Gene3D" id="1.25.40.20">
    <property type="entry name" value="Ankyrin repeat-containing domain"/>
    <property type="match status" value="1"/>
</dbReference>
<comment type="caution">
    <text evidence="2">The sequence shown here is derived from an EMBL/GenBank/DDBJ whole genome shotgun (WGS) entry which is preliminary data.</text>
</comment>
<accession>A0A0M0JK70</accession>
<proteinExistence type="predicted"/>
<dbReference type="SUPFAM" id="SSF75005">
    <property type="entry name" value="Arabinanase/levansucrase/invertase"/>
    <property type="match status" value="1"/>
</dbReference>
<dbReference type="InterPro" id="IPR002110">
    <property type="entry name" value="Ankyrin_rpt"/>
</dbReference>
<dbReference type="OrthoDB" id="3510at2759"/>
<dbReference type="PROSITE" id="PS50297">
    <property type="entry name" value="ANK_REP_REGION"/>
    <property type="match status" value="2"/>
</dbReference>
<dbReference type="SMART" id="SM00248">
    <property type="entry name" value="ANK"/>
    <property type="match status" value="3"/>
</dbReference>
<dbReference type="AlphaFoldDB" id="A0A0M0JK70"/>